<dbReference type="SUPFAM" id="SSF49785">
    <property type="entry name" value="Galactose-binding domain-like"/>
    <property type="match status" value="1"/>
</dbReference>
<dbReference type="Gene3D" id="2.60.120.260">
    <property type="entry name" value="Galactose-binding domain-like"/>
    <property type="match status" value="1"/>
</dbReference>
<dbReference type="EMBL" id="JAGKQQ010000001">
    <property type="protein sequence ID" value="MBP3958218.1"/>
    <property type="molecule type" value="Genomic_DNA"/>
</dbReference>
<organism evidence="4 5">
    <name type="scientific">Gemmata palustris</name>
    <dbReference type="NCBI Taxonomy" id="2822762"/>
    <lineage>
        <taxon>Bacteria</taxon>
        <taxon>Pseudomonadati</taxon>
        <taxon>Planctomycetota</taxon>
        <taxon>Planctomycetia</taxon>
        <taxon>Gemmatales</taxon>
        <taxon>Gemmataceae</taxon>
        <taxon>Gemmata</taxon>
    </lineage>
</organism>
<keyword evidence="2" id="KW-0732">Signal</keyword>
<reference evidence="4 5" key="1">
    <citation type="submission" date="2021-04" db="EMBL/GenBank/DDBJ databases">
        <authorList>
            <person name="Ivanova A."/>
        </authorList>
    </citation>
    <scope>NUCLEOTIDE SEQUENCE [LARGE SCALE GENOMIC DNA]</scope>
    <source>
        <strain evidence="4 5">G18</strain>
    </source>
</reference>
<dbReference type="NCBIfam" id="TIGR00976">
    <property type="entry name" value="CocE_NonD"/>
    <property type="match status" value="1"/>
</dbReference>
<dbReference type="GO" id="GO:0016787">
    <property type="term" value="F:hydrolase activity"/>
    <property type="evidence" value="ECO:0007669"/>
    <property type="project" value="UniProtKB-KW"/>
</dbReference>
<dbReference type="SMART" id="SM00939">
    <property type="entry name" value="PepX_C"/>
    <property type="match status" value="1"/>
</dbReference>
<dbReference type="InterPro" id="IPR000383">
    <property type="entry name" value="Xaa-Pro-like_dom"/>
</dbReference>
<dbReference type="InterPro" id="IPR005674">
    <property type="entry name" value="CocE/Ser_esterase"/>
</dbReference>
<gene>
    <name evidence="4" type="ORF">J8F10_23465</name>
</gene>
<name>A0ABS5BX25_9BACT</name>
<feature type="chain" id="PRO_5045443569" evidence="2">
    <location>
        <begin position="17"/>
        <end position="637"/>
    </location>
</feature>
<dbReference type="InterPro" id="IPR013736">
    <property type="entry name" value="Xaa-Pro_dipept_C"/>
</dbReference>
<proteinExistence type="predicted"/>
<dbReference type="Gene3D" id="3.40.50.1820">
    <property type="entry name" value="alpha/beta hydrolase"/>
    <property type="match status" value="1"/>
</dbReference>
<dbReference type="InterPro" id="IPR029058">
    <property type="entry name" value="AB_hydrolase_fold"/>
</dbReference>
<feature type="domain" description="Xaa-Pro dipeptidyl-peptidase C-terminal" evidence="3">
    <location>
        <begin position="365"/>
        <end position="632"/>
    </location>
</feature>
<dbReference type="Pfam" id="PF08530">
    <property type="entry name" value="PepX_C"/>
    <property type="match status" value="1"/>
</dbReference>
<accession>A0ABS5BX25</accession>
<evidence type="ECO:0000256" key="2">
    <source>
        <dbReference type="SAM" id="SignalP"/>
    </source>
</evidence>
<evidence type="ECO:0000259" key="3">
    <source>
        <dbReference type="SMART" id="SM00939"/>
    </source>
</evidence>
<keyword evidence="5" id="KW-1185">Reference proteome</keyword>
<evidence type="ECO:0000313" key="5">
    <source>
        <dbReference type="Proteomes" id="UP000676565"/>
    </source>
</evidence>
<comment type="caution">
    <text evidence="4">The sequence shown here is derived from an EMBL/GenBank/DDBJ whole genome shotgun (WGS) entry which is preliminary data.</text>
</comment>
<sequence length="637" mass="71798">MLAAFALGTFATPVFAQPGPTAASKPLAGAELKEYIRANYTKYEYQIPMRDGVKLFTAVYVPKDDAQTYPMMLTRTPYSVAPYGADKYPDALRPSAQFVKSGYIFVYQDVRGRWMSEGEFVNVRPHNPAKKGKEIDESSDTYDTVEWLTKNVKGHNGKVGITGISYPGFYTVCGMIDAHPAVKAVSPQAPVSEWFIGDDFHHNGCLFLPHCFNFMYGFGKNRPEPTKKGARDRFEHDTPDGYKFFLEMGPIKNADAKYYKGEIAFWKEVMEHGTYDDFWKARNIRQHVKNIKPAVLTVGGWFDAENLFGALEIYKHAEANTPPQFNHLVMGPWVHGGWSRGEGDHLGDVSFNAKTSDFYRETIEFPFFEYHLKGVGESKHPKAWVFETGTNVWRKHDTWPPKTAKATSFYPHPGGVLWGNAHLGKDAVDSATPPPAFDEFVSDPAKPVPFINKTDIGMVKEYMTADQRFASARPDVLVYQGEVLKSDLTIAGPIEVELYVSTTGTDADWVVKVIDVYPDDLADPDPNPTGVKMGGYQQLIRGEPFRGKFRNSFSKPEPFKPGEVAKVKFTMPDVFHTLRPGHRLMVQVQSTWFPLVDRNPQTFCDIYKADASDFKKQTHKVYRDAEHPSRITVGVIK</sequence>
<keyword evidence="1 4" id="KW-0378">Hydrolase</keyword>
<dbReference type="Gene3D" id="1.10.3020.10">
    <property type="entry name" value="alpha-amino acid ester hydrolase ( Helical cap domain)"/>
    <property type="match status" value="1"/>
</dbReference>
<evidence type="ECO:0000256" key="1">
    <source>
        <dbReference type="ARBA" id="ARBA00022801"/>
    </source>
</evidence>
<feature type="signal peptide" evidence="2">
    <location>
        <begin position="1"/>
        <end position="16"/>
    </location>
</feature>
<dbReference type="Proteomes" id="UP000676565">
    <property type="component" value="Unassembled WGS sequence"/>
</dbReference>
<dbReference type="SUPFAM" id="SSF53474">
    <property type="entry name" value="alpha/beta-Hydrolases"/>
    <property type="match status" value="1"/>
</dbReference>
<dbReference type="Pfam" id="PF02129">
    <property type="entry name" value="Peptidase_S15"/>
    <property type="match status" value="1"/>
</dbReference>
<protein>
    <submittedName>
        <fullName evidence="4">CocE/NonD family hydrolase</fullName>
    </submittedName>
</protein>
<evidence type="ECO:0000313" key="4">
    <source>
        <dbReference type="EMBL" id="MBP3958218.1"/>
    </source>
</evidence>
<dbReference type="InterPro" id="IPR008979">
    <property type="entry name" value="Galactose-bd-like_sf"/>
</dbReference>